<dbReference type="SUPFAM" id="SSF81631">
    <property type="entry name" value="PAP/OAS1 substrate-binding domain"/>
    <property type="match status" value="1"/>
</dbReference>
<sequence length="2297" mass="268982">MLFLLANVADCGEKMQKEKQKMAKNVQIEKNALKYGTNGGGEQSKTFSENAAGGIIDKKNRQCPKKGSSSANWNVSEDPLGVESVKILIEYLRRASGEAVQRRADVIFRKTFIVWFLKQNVGEMLNFAHKSFQLNGLEDQFEPIIDRSHWEELLEQYMELFGLNNSEWDNLLRKLQIQDAIQMNHSVDCDDPDNVAKIFLILYGQPTIHTIFEYNIGNFLKMYEQLRHFFCHEIEPHTLKTELALKLLSPASIVNLEDEFPEILRIDIMFIITINERCRRLLMNRSDSELYSKTYTYWAMGWLIGELRQVCGQVDRTQKVLSAQAVAALHKRVDDECAIALDKMMSERQMCVLERLLSFLNNVTAKDVRTFEKRIKKLTAAGECSDGKRRADTLDQFKRGSFARTIVMFINTTLLQTGFHSQFLQLVRISGAKTRLFKLLGNSTERLAELKDGRGQLRAKFYEEDVFSQNDHLRGHYVIALADDDGDWFRFNRTLAADVVVFMRWMKRELGARRLGAVYDQIRIHIDEHIYDPLFDMNTEELKKSEKFLRKMFFETKILLAMASAEGTKEMFCNKWKKIVGNETKTNLSNEQLKEERFWMAQLHFGEFIGLIEAAAAVGHDALIYVLKASDNVKVKKRLSKFVDEHAILEIFRRLSLNQHETRLYPVQRLYTIQIEMFSDDEQNASDSEEAESENNNNNNNNEIEHLNAEKTEKEEESVSEKEQYDEKEKEFVSEKEQYDEKEEESVREEEQNEEKEEESVREEEQNEEKEEESVREEEQNEEKEEESVREEEQNEEKEEESVREEKQNEEKEEDSDWQSDENAEEYLKKVMGNATAPSAVAAAGDGNQQKLITCPPKSVSVEMLRYIDKENNADFLHFLSVQCMEYLSNHFEQIRSFKDGGQILKADELKPLENDQNRKEKLHLEVAKLRGELAQLMDVTKNNEQEQQLVVLKALELRLFNMYKFVKRITFNKQFMENSSGWHQIIQQEINMEMLNNVMSDSDEDEMPTIYMELFESEQLFQITFLFIYNLLDRFTELQKFFCDLSGVEQREKVQAKLELAFGEHYLHTLEELAPEIMKFDMPSPQTMATSFKYLLYEKVGTDQFQIAEARLSIPCLLRLAKEKAKAIQPNNFGPQNANAIGKTLRSVRRKVYRTLSQSDKMLRNLCTVQKFLKFIENKLKKHELIRSPLVREIRTLKFDQCARKSVQQRILQQQRTKLLPIHAIFLGLILESNAFSFNNFVKDSRGVRSRLRKFFGNNDAYSNLMQKYHSKLIEPEKFHGERLRQLYLDALFGEDIGTRVVGKLSVFIAIFVRWMDAELSDHPNITVGLRQVGNMVWKNKTRPYLEDIFDELVDDSLDELEEKSYLLKELVKSLKQFVEDKRDLRDLDKLDMRTANLFANKGKQKTKLRIKTGKNMLVPVKGNNLAEEWQQMVAEARRRAEEMRKAGPAEKKLGEEQEEQQLNLWLQRIQWATIIELLEDDNSREMFRNGFALYVLSEERLTDFFSLEMAEEILELLNMENNVDIKEKLKVMKQKYKEEKKEVGKTNEREQKEMADRNMKEMIREEEERMRELKARIEKMQKEKRRKKAEQRDRDEKEKEAKEEREKNKRKESEEQTKKVQVETKKKNEEKMEKERKSAKRKEKKAKKESETTEEQSEPKETETDSEFQIESADETNLQVELAHVEIADFGSDNFLEGKYFDFFKNPSKSKRELLDIGVFVNEVQHRIGTIEEIGQIYSMNFLAQQALDKKIFDQFSSHITNKKLQLLQLENIHGMHEYMQQIYFQDSEDKQIDKMLGHFLEENGYMRKELPLNVMNEVKATISKWSKGEARLIVTGSQLLGTQTPGSDIDTICIVPQKLTYWEERNKFFGHNNLNCDLSVINLNQRNCEDKSLYCKFCKNSKVEEITKIPSAYIQMLQLKLSGIKFDILFVLVPGTEYLPDDPLDADDVELMMEVMATQHRPPLAMLRSLSSYLTNQGIMALLNLKNREKFRTLSLALKLWAKNNYIYGSIFGFFNGISLSIMATKIILLYPNGSVLFLLEKLLFVFTIWNWPMPVKVGDDDKNVGVFERFCWNMSQAESLTMPIITPSILSQNCAYNINKSTLKIIQKTMAETLFQLKLFRSSPNKDALTKVFSSENFTKKYRHFVIISCIVGIAKHIVQFCLFVERKIRLQLAHFDKILDKTVEYGHVMPTKELAIQNKCPATLDVSDFTNRTPLCKIWLVGLKLNDEIKNVGTELRQKIKETLNKEFDTKIFKEYENEMLREWYQHIRLESKLVGLEELEQWDIDVSKLET</sequence>
<feature type="region of interest" description="Disordered" evidence="11">
    <location>
        <begin position="681"/>
        <end position="821"/>
    </location>
</feature>
<evidence type="ECO:0000256" key="7">
    <source>
        <dbReference type="ARBA" id="ARBA00022840"/>
    </source>
</evidence>
<keyword evidence="10" id="KW-0175">Coiled coil</keyword>
<evidence type="ECO:0000313" key="14">
    <source>
        <dbReference type="Proteomes" id="UP000887572"/>
    </source>
</evidence>
<dbReference type="GO" id="GO:0005524">
    <property type="term" value="F:ATP binding"/>
    <property type="evidence" value="ECO:0007669"/>
    <property type="project" value="UniProtKB-KW"/>
</dbReference>
<organism evidence="14 15">
    <name type="scientific">Globodera rostochiensis</name>
    <name type="common">Golden nematode worm</name>
    <name type="synonym">Heterodera rostochiensis</name>
    <dbReference type="NCBI Taxonomy" id="31243"/>
    <lineage>
        <taxon>Eukaryota</taxon>
        <taxon>Metazoa</taxon>
        <taxon>Ecdysozoa</taxon>
        <taxon>Nematoda</taxon>
        <taxon>Chromadorea</taxon>
        <taxon>Rhabditida</taxon>
        <taxon>Tylenchina</taxon>
        <taxon>Tylenchomorpha</taxon>
        <taxon>Tylenchoidea</taxon>
        <taxon>Heteroderidae</taxon>
        <taxon>Heteroderinae</taxon>
        <taxon>Globodera</taxon>
    </lineage>
</organism>
<dbReference type="InterPro" id="IPR002934">
    <property type="entry name" value="Polymerase_NTP_transf_dom"/>
</dbReference>
<evidence type="ECO:0000256" key="2">
    <source>
        <dbReference type="ARBA" id="ARBA00010912"/>
    </source>
</evidence>
<evidence type="ECO:0000256" key="10">
    <source>
        <dbReference type="SAM" id="Coils"/>
    </source>
</evidence>
<protein>
    <recommendedName>
        <fullName evidence="3">polynucleotide adenylyltransferase</fullName>
        <ecNumber evidence="3">2.7.7.19</ecNumber>
    </recommendedName>
</protein>
<dbReference type="Proteomes" id="UP000887572">
    <property type="component" value="Unplaced"/>
</dbReference>
<dbReference type="WBParaSite" id="Gr19_v10_g935.t1">
    <property type="protein sequence ID" value="Gr19_v10_g935.t1"/>
    <property type="gene ID" value="Gr19_v10_g935"/>
</dbReference>
<feature type="compositionally biased region" description="Basic and acidic residues" evidence="11">
    <location>
        <begin position="703"/>
        <end position="739"/>
    </location>
</feature>
<feature type="compositionally biased region" description="Basic and acidic residues" evidence="11">
    <location>
        <begin position="1592"/>
        <end position="1638"/>
    </location>
</feature>
<evidence type="ECO:0000256" key="9">
    <source>
        <dbReference type="ARBA" id="ARBA00048830"/>
    </source>
</evidence>
<feature type="compositionally biased region" description="Acidic residues" evidence="11">
    <location>
        <begin position="740"/>
        <end position="803"/>
    </location>
</feature>
<evidence type="ECO:0000256" key="4">
    <source>
        <dbReference type="ARBA" id="ARBA00022664"/>
    </source>
</evidence>
<accession>A0A914IE07</accession>
<evidence type="ECO:0000256" key="11">
    <source>
        <dbReference type="SAM" id="MobiDB-lite"/>
    </source>
</evidence>
<dbReference type="PANTHER" id="PTHR10682">
    <property type="entry name" value="POLY A POLYMERASE"/>
    <property type="match status" value="1"/>
</dbReference>
<dbReference type="Pfam" id="PF04928">
    <property type="entry name" value="PAP_central"/>
    <property type="match status" value="1"/>
</dbReference>
<dbReference type="Gene3D" id="3.30.460.10">
    <property type="entry name" value="Beta Polymerase, domain 2"/>
    <property type="match status" value="1"/>
</dbReference>
<dbReference type="PANTHER" id="PTHR10682:SF10">
    <property type="entry name" value="POLYNUCLEOTIDE ADENYLYLTRANSFERASE"/>
    <property type="match status" value="1"/>
</dbReference>
<feature type="compositionally biased region" description="Acidic residues" evidence="11">
    <location>
        <begin position="811"/>
        <end position="821"/>
    </location>
</feature>
<comment type="subcellular location">
    <subcellularLocation>
        <location evidence="1">Nucleus</location>
    </subcellularLocation>
</comment>
<feature type="region of interest" description="Disordered" evidence="11">
    <location>
        <begin position="1582"/>
        <end position="1673"/>
    </location>
</feature>
<feature type="compositionally biased region" description="Acidic residues" evidence="11">
    <location>
        <begin position="681"/>
        <end position="693"/>
    </location>
</feature>
<dbReference type="GO" id="GO:0006397">
    <property type="term" value="P:mRNA processing"/>
    <property type="evidence" value="ECO:0007669"/>
    <property type="project" value="UniProtKB-KW"/>
</dbReference>
<evidence type="ECO:0000256" key="3">
    <source>
        <dbReference type="ARBA" id="ARBA00012388"/>
    </source>
</evidence>
<dbReference type="SUPFAM" id="SSF81301">
    <property type="entry name" value="Nucleotidyltransferase"/>
    <property type="match status" value="1"/>
</dbReference>
<dbReference type="GO" id="GO:1990817">
    <property type="term" value="F:poly(A) RNA polymerase activity"/>
    <property type="evidence" value="ECO:0007669"/>
    <property type="project" value="UniProtKB-EC"/>
</dbReference>
<dbReference type="InterPro" id="IPR043519">
    <property type="entry name" value="NT_sf"/>
</dbReference>
<feature type="compositionally biased region" description="Basic and acidic residues" evidence="11">
    <location>
        <begin position="1648"/>
        <end position="1665"/>
    </location>
</feature>
<feature type="region of interest" description="Disordered" evidence="11">
    <location>
        <begin position="1538"/>
        <end position="1557"/>
    </location>
</feature>
<dbReference type="InterPro" id="IPR007012">
    <property type="entry name" value="PolA_pol_cen_dom"/>
</dbReference>
<evidence type="ECO:0000259" key="12">
    <source>
        <dbReference type="Pfam" id="PF01909"/>
    </source>
</evidence>
<evidence type="ECO:0000313" key="15">
    <source>
        <dbReference type="WBParaSite" id="Gr19_v10_g935.t1"/>
    </source>
</evidence>
<comment type="catalytic activity">
    <reaction evidence="9">
        <text>RNA(n) + ATP = RNA(n)-3'-adenine ribonucleotide + diphosphate</text>
        <dbReference type="Rhea" id="RHEA:11332"/>
        <dbReference type="Rhea" id="RHEA-COMP:14527"/>
        <dbReference type="Rhea" id="RHEA-COMP:17347"/>
        <dbReference type="ChEBI" id="CHEBI:30616"/>
        <dbReference type="ChEBI" id="CHEBI:33019"/>
        <dbReference type="ChEBI" id="CHEBI:140395"/>
        <dbReference type="ChEBI" id="CHEBI:173115"/>
        <dbReference type="EC" id="2.7.7.19"/>
    </reaction>
</comment>
<keyword evidence="6" id="KW-0547">Nucleotide-binding</keyword>
<evidence type="ECO:0000256" key="6">
    <source>
        <dbReference type="ARBA" id="ARBA00022741"/>
    </source>
</evidence>
<reference evidence="15" key="1">
    <citation type="submission" date="2022-11" db="UniProtKB">
        <authorList>
            <consortium name="WormBaseParasite"/>
        </authorList>
    </citation>
    <scope>IDENTIFICATION</scope>
</reference>
<keyword evidence="4" id="KW-0507">mRNA processing</keyword>
<keyword evidence="14" id="KW-1185">Reference proteome</keyword>
<feature type="domain" description="Polymerase nucleotidyl transferase" evidence="12">
    <location>
        <begin position="1826"/>
        <end position="1869"/>
    </location>
</feature>
<keyword evidence="5" id="KW-0808">Transferase</keyword>
<feature type="domain" description="Poly(A) polymerase central" evidence="13">
    <location>
        <begin position="1994"/>
        <end position="2117"/>
    </location>
</feature>
<evidence type="ECO:0000259" key="13">
    <source>
        <dbReference type="Pfam" id="PF04928"/>
    </source>
</evidence>
<keyword evidence="8" id="KW-0539">Nucleus</keyword>
<name>A0A914IE07_GLORO</name>
<dbReference type="Gene3D" id="3.30.70.590">
    <property type="entry name" value="Poly(A) polymerase predicted RNA binding domain"/>
    <property type="match status" value="1"/>
</dbReference>
<dbReference type="Pfam" id="PF01909">
    <property type="entry name" value="NTP_transf_2"/>
    <property type="match status" value="1"/>
</dbReference>
<evidence type="ECO:0000256" key="1">
    <source>
        <dbReference type="ARBA" id="ARBA00004123"/>
    </source>
</evidence>
<dbReference type="Gene3D" id="1.10.1410.10">
    <property type="match status" value="1"/>
</dbReference>
<keyword evidence="7" id="KW-0067">ATP-binding</keyword>
<dbReference type="GO" id="GO:0005634">
    <property type="term" value="C:nucleus"/>
    <property type="evidence" value="ECO:0007669"/>
    <property type="project" value="UniProtKB-SubCell"/>
</dbReference>
<proteinExistence type="inferred from homology"/>
<evidence type="ECO:0000256" key="8">
    <source>
        <dbReference type="ARBA" id="ARBA00023242"/>
    </source>
</evidence>
<evidence type="ECO:0000256" key="5">
    <source>
        <dbReference type="ARBA" id="ARBA00022679"/>
    </source>
</evidence>
<comment type="similarity">
    <text evidence="2">Belongs to the poly(A) polymerase family.</text>
</comment>
<feature type="coiled-coil region" evidence="10">
    <location>
        <begin position="913"/>
        <end position="947"/>
    </location>
</feature>
<dbReference type="EC" id="2.7.7.19" evidence="3"/>